<evidence type="ECO:0000256" key="9">
    <source>
        <dbReference type="ARBA" id="ARBA00022842"/>
    </source>
</evidence>
<dbReference type="Pfam" id="PF01807">
    <property type="entry name" value="Zn_ribbon_DnaG"/>
    <property type="match status" value="1"/>
</dbReference>
<evidence type="ECO:0000256" key="1">
    <source>
        <dbReference type="ARBA" id="ARBA00022478"/>
    </source>
</evidence>
<keyword evidence="5 12" id="KW-0235">DNA replication</keyword>
<dbReference type="HAMAP" id="MF_00974">
    <property type="entry name" value="DNA_primase_DnaG"/>
    <property type="match status" value="1"/>
</dbReference>
<comment type="subunit">
    <text evidence="12">Monomer. Interacts with DnaB.</text>
</comment>
<comment type="cofactor">
    <cofactor evidence="12 13">
        <name>Zn(2+)</name>
        <dbReference type="ChEBI" id="CHEBI:29105"/>
    </cofactor>
    <text evidence="12 13">Binds 1 zinc ion per monomer.</text>
</comment>
<keyword evidence="8 12" id="KW-0862">Zinc</keyword>
<evidence type="ECO:0000256" key="2">
    <source>
        <dbReference type="ARBA" id="ARBA00022515"/>
    </source>
</evidence>
<dbReference type="Gene3D" id="3.90.580.10">
    <property type="entry name" value="Zinc finger, CHC2-type domain"/>
    <property type="match status" value="1"/>
</dbReference>
<comment type="similarity">
    <text evidence="12 13">Belongs to the DnaG primase family.</text>
</comment>
<dbReference type="SMART" id="SM00400">
    <property type="entry name" value="ZnF_CHCC"/>
    <property type="match status" value="1"/>
</dbReference>
<feature type="domain" description="Toprim" evidence="14">
    <location>
        <begin position="270"/>
        <end position="351"/>
    </location>
</feature>
<keyword evidence="7 12" id="KW-0863">Zinc-finger</keyword>
<dbReference type="InterPro" id="IPR036977">
    <property type="entry name" value="DNA_primase_Znf_CHC2"/>
</dbReference>
<dbReference type="InterPro" id="IPR037068">
    <property type="entry name" value="DNA_primase_core_N_sf"/>
</dbReference>
<keyword evidence="9" id="KW-0460">Magnesium</keyword>
<keyword evidence="2 12" id="KW-0639">Primosome</keyword>
<evidence type="ECO:0000256" key="12">
    <source>
        <dbReference type="HAMAP-Rule" id="MF_00974"/>
    </source>
</evidence>
<dbReference type="Gene3D" id="3.90.980.10">
    <property type="entry name" value="DNA primase, catalytic core, N-terminal domain"/>
    <property type="match status" value="1"/>
</dbReference>
<organism evidence="15 16">
    <name type="scientific">Acidicapsa dinghuensis</name>
    <dbReference type="NCBI Taxonomy" id="2218256"/>
    <lineage>
        <taxon>Bacteria</taxon>
        <taxon>Pseudomonadati</taxon>
        <taxon>Acidobacteriota</taxon>
        <taxon>Terriglobia</taxon>
        <taxon>Terriglobales</taxon>
        <taxon>Acidobacteriaceae</taxon>
        <taxon>Acidicapsa</taxon>
    </lineage>
</organism>
<evidence type="ECO:0000256" key="4">
    <source>
        <dbReference type="ARBA" id="ARBA00022695"/>
    </source>
</evidence>
<dbReference type="PANTHER" id="PTHR30313">
    <property type="entry name" value="DNA PRIMASE"/>
    <property type="match status" value="1"/>
</dbReference>
<comment type="function">
    <text evidence="12 13">RNA polymerase that catalyzes the synthesis of short RNA molecules used as primers for DNA polymerase during DNA replication.</text>
</comment>
<dbReference type="SUPFAM" id="SSF57783">
    <property type="entry name" value="Zinc beta-ribbon"/>
    <property type="match status" value="1"/>
</dbReference>
<dbReference type="Proteomes" id="UP001596091">
    <property type="component" value="Unassembled WGS sequence"/>
</dbReference>
<dbReference type="Pfam" id="PF10410">
    <property type="entry name" value="DnaB_bind"/>
    <property type="match status" value="1"/>
</dbReference>
<dbReference type="InterPro" id="IPR050219">
    <property type="entry name" value="DnaG_primase"/>
</dbReference>
<name>A0ABW1EJN0_9BACT</name>
<dbReference type="EC" id="2.7.7.101" evidence="12"/>
<dbReference type="PANTHER" id="PTHR30313:SF2">
    <property type="entry name" value="DNA PRIMASE"/>
    <property type="match status" value="1"/>
</dbReference>
<proteinExistence type="inferred from homology"/>
<accession>A0ABW1EJN0</accession>
<dbReference type="NCBIfam" id="TIGR01391">
    <property type="entry name" value="dnaG"/>
    <property type="match status" value="1"/>
</dbReference>
<keyword evidence="4 12" id="KW-0548">Nucleotidyltransferase</keyword>
<evidence type="ECO:0000256" key="3">
    <source>
        <dbReference type="ARBA" id="ARBA00022679"/>
    </source>
</evidence>
<evidence type="ECO:0000256" key="10">
    <source>
        <dbReference type="ARBA" id="ARBA00023125"/>
    </source>
</evidence>
<keyword evidence="6 12" id="KW-0479">Metal-binding</keyword>
<keyword evidence="3 12" id="KW-0808">Transferase</keyword>
<comment type="catalytic activity">
    <reaction evidence="12">
        <text>ssDNA + n NTP = ssDNA/pppN(pN)n-1 hybrid + (n-1) diphosphate.</text>
        <dbReference type="EC" id="2.7.7.101"/>
    </reaction>
</comment>
<evidence type="ECO:0000313" key="15">
    <source>
        <dbReference type="EMBL" id="MFC5863487.1"/>
    </source>
</evidence>
<dbReference type="CDD" id="cd03364">
    <property type="entry name" value="TOPRIM_DnaG_primases"/>
    <property type="match status" value="1"/>
</dbReference>
<dbReference type="InterPro" id="IPR034151">
    <property type="entry name" value="TOPRIM_DnaG_bac"/>
</dbReference>
<dbReference type="PIRSF" id="PIRSF002811">
    <property type="entry name" value="DnaG"/>
    <property type="match status" value="1"/>
</dbReference>
<keyword evidence="11 12" id="KW-0804">Transcription</keyword>
<reference evidence="16" key="1">
    <citation type="journal article" date="2019" name="Int. J. Syst. Evol. Microbiol.">
        <title>The Global Catalogue of Microorganisms (GCM) 10K type strain sequencing project: providing services to taxonomists for standard genome sequencing and annotation.</title>
        <authorList>
            <consortium name="The Broad Institute Genomics Platform"/>
            <consortium name="The Broad Institute Genome Sequencing Center for Infectious Disease"/>
            <person name="Wu L."/>
            <person name="Ma J."/>
        </authorList>
    </citation>
    <scope>NUCLEOTIDE SEQUENCE [LARGE SCALE GENOMIC DNA]</scope>
    <source>
        <strain evidence="16">JCM 4087</strain>
    </source>
</reference>
<comment type="caution">
    <text evidence="15">The sequence shown here is derived from an EMBL/GenBank/DDBJ whole genome shotgun (WGS) entry which is preliminary data.</text>
</comment>
<evidence type="ECO:0000256" key="13">
    <source>
        <dbReference type="PIRNR" id="PIRNR002811"/>
    </source>
</evidence>
<dbReference type="InterPro" id="IPR006295">
    <property type="entry name" value="DNA_primase_DnaG"/>
</dbReference>
<dbReference type="InterPro" id="IPR002694">
    <property type="entry name" value="Znf_CHC2"/>
</dbReference>
<evidence type="ECO:0000259" key="14">
    <source>
        <dbReference type="PROSITE" id="PS50880"/>
    </source>
</evidence>
<dbReference type="Pfam" id="PF08275">
    <property type="entry name" value="DNAG_N"/>
    <property type="match status" value="1"/>
</dbReference>
<dbReference type="EMBL" id="JBHSPH010000005">
    <property type="protein sequence ID" value="MFC5863487.1"/>
    <property type="molecule type" value="Genomic_DNA"/>
</dbReference>
<keyword evidence="10 12" id="KW-0238">DNA-binding</keyword>
<protein>
    <recommendedName>
        <fullName evidence="12 13">DNA primase</fullName>
        <ecNumber evidence="12">2.7.7.101</ecNumber>
    </recommendedName>
</protein>
<dbReference type="RefSeq" id="WP_263340417.1">
    <property type="nucleotide sequence ID" value="NZ_JAGSYH010000005.1"/>
</dbReference>
<dbReference type="SMART" id="SM00493">
    <property type="entry name" value="TOPRIM"/>
    <property type="match status" value="1"/>
</dbReference>
<dbReference type="InterPro" id="IPR013264">
    <property type="entry name" value="DNAG_N"/>
</dbReference>
<evidence type="ECO:0000313" key="16">
    <source>
        <dbReference type="Proteomes" id="UP001596091"/>
    </source>
</evidence>
<evidence type="ECO:0000256" key="11">
    <source>
        <dbReference type="ARBA" id="ARBA00023163"/>
    </source>
</evidence>
<dbReference type="SUPFAM" id="SSF56731">
    <property type="entry name" value="DNA primase core"/>
    <property type="match status" value="1"/>
</dbReference>
<dbReference type="InterPro" id="IPR006171">
    <property type="entry name" value="TOPRIM_dom"/>
</dbReference>
<dbReference type="Gene3D" id="3.40.1360.10">
    <property type="match status" value="1"/>
</dbReference>
<evidence type="ECO:0000256" key="5">
    <source>
        <dbReference type="ARBA" id="ARBA00022705"/>
    </source>
</evidence>
<dbReference type="InterPro" id="IPR019475">
    <property type="entry name" value="DNA_primase_DnaB-bd"/>
</dbReference>
<feature type="zinc finger region" description="CHC2-type" evidence="12">
    <location>
        <begin position="36"/>
        <end position="60"/>
    </location>
</feature>
<gene>
    <name evidence="12 15" type="primary">dnaG</name>
    <name evidence="15" type="ORF">ACFPT7_14370</name>
</gene>
<evidence type="ECO:0000256" key="8">
    <source>
        <dbReference type="ARBA" id="ARBA00022833"/>
    </source>
</evidence>
<keyword evidence="16" id="KW-1185">Reference proteome</keyword>
<dbReference type="InterPro" id="IPR030846">
    <property type="entry name" value="DnaG_bac"/>
</dbReference>
<dbReference type="Pfam" id="PF13155">
    <property type="entry name" value="Toprim_2"/>
    <property type="match status" value="1"/>
</dbReference>
<keyword evidence="1 12" id="KW-0240">DNA-directed RNA polymerase</keyword>
<evidence type="ECO:0000256" key="7">
    <source>
        <dbReference type="ARBA" id="ARBA00022771"/>
    </source>
</evidence>
<dbReference type="PROSITE" id="PS50880">
    <property type="entry name" value="TOPRIM"/>
    <property type="match status" value="1"/>
</dbReference>
<comment type="domain">
    <text evidence="12">Contains an N-terminal zinc-binding domain, a central core domain that contains the primase activity, and a C-terminal DnaB-binding domain.</text>
</comment>
<sequence>MSDFAQTVKQHADIVKIIGGYIRLRKAGAQNYNGLCPFHKEKSPSFSVHASRQFYHCFGCGQSGDVFSFVAKIENLTFPEAVRAVAQKCGIPLPKKEFHSAEEAAEAGLRRKLLDLHEAATVWFQEQLRSPEGALAREYLSGRGVTPEAVKTFRIGYAPDNFNALRDRFASQFDPETLRASGLFKWKDQEGGPPPPAKLYDAFRRRIMFPICHESGRVIAFTGRLVDSPSQPAGEKAGPKYFNSPETPLYTKGHVLFNLDKAKAAMRAMEFALLVEGQMDCISVYMRGIQNVIATSGTAFTEQQVALLRRQTTNAVVNFDPDLAGSNAAEKSIALLTEEGFSIRIITLDGGLDPDRFVRERGVEAYVAAIKGARSQADYLIERARAEYPGSNSADKINAMNYLLPHIRRIPHKLERDQFAHDAAQKLGIDSALLREELRQAALKRQDHIEPRGINNNSAGLLPFERFFVESACNDEKSPEEYAELHQNLRAFDDKTRAQSGEDWQRHVLPNLPAGLFDRLVNRAQKQDVEITGDTEEQKIFLRKVFLEAGELTKTHQQDMEIVRDLEIQALRWILGQKRAAISSASDPNSPETLRLMQEILQLERKLRDLECGE</sequence>
<evidence type="ECO:0000256" key="6">
    <source>
        <dbReference type="ARBA" id="ARBA00022723"/>
    </source>
</evidence>